<dbReference type="InterPro" id="IPR000073">
    <property type="entry name" value="AB_hydrolase_1"/>
</dbReference>
<name>A0ABT9EH13_9SPHN</name>
<sequence>MPYIKTRDGTDIYVKDWGSGRPVILLHGWPLNADSWDVQAMALAEAGFRAIAYDRRGFGRSGQPWSGYDYDTLSDDLADVMKEAGADHDATIVGFSMGGGEVARYMSRHQGQGVIAAGLISSVVPYMLKTDDNPDGTPQSTFDQIAEGIQEDRAKFFRHTFTPQFYGVGYITSPVSDDVLDWSTAMAMMAGLKPTLACAQAFSHTDFRPDLAAFRVPTLIVHGTGDQTVPIDAAGRAAAAGIANSQLVEYDGAPHGLNVTHADRLTQDLLTFLGAGQADRGDRPVYD</sequence>
<evidence type="ECO:0000259" key="1">
    <source>
        <dbReference type="Pfam" id="PF00561"/>
    </source>
</evidence>
<dbReference type="EMBL" id="JAUUDS010000001">
    <property type="protein sequence ID" value="MDP1026068.1"/>
    <property type="molecule type" value="Genomic_DNA"/>
</dbReference>
<evidence type="ECO:0000313" key="3">
    <source>
        <dbReference type="Proteomes" id="UP001230685"/>
    </source>
</evidence>
<feature type="domain" description="AB hydrolase-1" evidence="1">
    <location>
        <begin position="22"/>
        <end position="261"/>
    </location>
</feature>
<dbReference type="InterPro" id="IPR050471">
    <property type="entry name" value="AB_hydrolase"/>
</dbReference>
<proteinExistence type="predicted"/>
<dbReference type="Gene3D" id="3.40.50.1820">
    <property type="entry name" value="alpha/beta hydrolase"/>
    <property type="match status" value="1"/>
</dbReference>
<gene>
    <name evidence="2" type="ORF">Q5H91_02495</name>
</gene>
<dbReference type="RefSeq" id="WP_305171636.1">
    <property type="nucleotide sequence ID" value="NZ_JAUUDS010000001.1"/>
</dbReference>
<dbReference type="PANTHER" id="PTHR43433">
    <property type="entry name" value="HYDROLASE, ALPHA/BETA FOLD FAMILY PROTEIN"/>
    <property type="match status" value="1"/>
</dbReference>
<accession>A0ABT9EH13</accession>
<keyword evidence="3" id="KW-1185">Reference proteome</keyword>
<dbReference type="PRINTS" id="PR00111">
    <property type="entry name" value="ABHYDROLASE"/>
</dbReference>
<dbReference type="Pfam" id="PF00561">
    <property type="entry name" value="Abhydrolase_1"/>
    <property type="match status" value="1"/>
</dbReference>
<dbReference type="PANTHER" id="PTHR43433:SF4">
    <property type="entry name" value="NON-HEME CHLOROPEROXIDASE-RELATED"/>
    <property type="match status" value="1"/>
</dbReference>
<dbReference type="InterPro" id="IPR029058">
    <property type="entry name" value="AB_hydrolase_fold"/>
</dbReference>
<evidence type="ECO:0000313" key="2">
    <source>
        <dbReference type="EMBL" id="MDP1026068.1"/>
    </source>
</evidence>
<dbReference type="Proteomes" id="UP001230685">
    <property type="component" value="Unassembled WGS sequence"/>
</dbReference>
<dbReference type="InterPro" id="IPR000639">
    <property type="entry name" value="Epox_hydrolase-like"/>
</dbReference>
<protein>
    <submittedName>
        <fullName evidence="2">Alpha/beta hydrolase</fullName>
    </submittedName>
</protein>
<organism evidence="2 3">
    <name type="scientific">Sphingomonas aurea</name>
    <dbReference type="NCBI Taxonomy" id="3063994"/>
    <lineage>
        <taxon>Bacteria</taxon>
        <taxon>Pseudomonadati</taxon>
        <taxon>Pseudomonadota</taxon>
        <taxon>Alphaproteobacteria</taxon>
        <taxon>Sphingomonadales</taxon>
        <taxon>Sphingomonadaceae</taxon>
        <taxon>Sphingomonas</taxon>
    </lineage>
</organism>
<keyword evidence="2" id="KW-0378">Hydrolase</keyword>
<dbReference type="SUPFAM" id="SSF53474">
    <property type="entry name" value="alpha/beta-Hydrolases"/>
    <property type="match status" value="1"/>
</dbReference>
<reference evidence="2 3" key="1">
    <citation type="submission" date="2023-07" db="EMBL/GenBank/DDBJ databases">
        <authorList>
            <person name="Kim M.K."/>
        </authorList>
    </citation>
    <scope>NUCLEOTIDE SEQUENCE [LARGE SCALE GENOMIC DNA]</scope>
    <source>
        <strain evidence="2 3">KR1UV-12</strain>
    </source>
</reference>
<dbReference type="PRINTS" id="PR00412">
    <property type="entry name" value="EPOXHYDRLASE"/>
</dbReference>
<dbReference type="GO" id="GO:0016787">
    <property type="term" value="F:hydrolase activity"/>
    <property type="evidence" value="ECO:0007669"/>
    <property type="project" value="UniProtKB-KW"/>
</dbReference>
<comment type="caution">
    <text evidence="2">The sequence shown here is derived from an EMBL/GenBank/DDBJ whole genome shotgun (WGS) entry which is preliminary data.</text>
</comment>